<gene>
    <name evidence="2" type="ORF">DFR24_2947</name>
</gene>
<dbReference type="InterPro" id="IPR001041">
    <property type="entry name" value="2Fe-2S_ferredoxin-type"/>
</dbReference>
<dbReference type="GO" id="GO:0051537">
    <property type="term" value="F:2 iron, 2 sulfur cluster binding"/>
    <property type="evidence" value="ECO:0007669"/>
    <property type="project" value="InterPro"/>
</dbReference>
<dbReference type="InterPro" id="IPR006058">
    <property type="entry name" value="2Fe2S_fd_BS"/>
</dbReference>
<dbReference type="EMBL" id="SOBT01000009">
    <property type="protein sequence ID" value="TDU28572.1"/>
    <property type="molecule type" value="Genomic_DNA"/>
</dbReference>
<dbReference type="InterPro" id="IPR036010">
    <property type="entry name" value="2Fe-2S_ferredoxin-like_sf"/>
</dbReference>
<name>A0A4R7P537_9GAMM</name>
<protein>
    <submittedName>
        <fullName evidence="2">2Fe-2S iron-sulfur cluster protein</fullName>
    </submittedName>
</protein>
<accession>A0A4R7P537</accession>
<evidence type="ECO:0000259" key="1">
    <source>
        <dbReference type="PROSITE" id="PS51085"/>
    </source>
</evidence>
<proteinExistence type="predicted"/>
<reference evidence="2 3" key="1">
    <citation type="submission" date="2019-03" db="EMBL/GenBank/DDBJ databases">
        <title>Genomic Encyclopedia of Type Strains, Phase IV (KMG-IV): sequencing the most valuable type-strain genomes for metagenomic binning, comparative biology and taxonomic classification.</title>
        <authorList>
            <person name="Goeker M."/>
        </authorList>
    </citation>
    <scope>NUCLEOTIDE SEQUENCE [LARGE SCALE GENOMIC DNA]</scope>
    <source>
        <strain evidence="2 3">DSM 26377</strain>
    </source>
</reference>
<evidence type="ECO:0000313" key="2">
    <source>
        <dbReference type="EMBL" id="TDU28572.1"/>
    </source>
</evidence>
<dbReference type="InterPro" id="IPR012675">
    <property type="entry name" value="Beta-grasp_dom_sf"/>
</dbReference>
<feature type="domain" description="2Fe-2S ferredoxin-type" evidence="1">
    <location>
        <begin position="1"/>
        <end position="94"/>
    </location>
</feature>
<dbReference type="PROSITE" id="PS51085">
    <property type="entry name" value="2FE2S_FER_2"/>
    <property type="match status" value="1"/>
</dbReference>
<dbReference type="CDD" id="cd00207">
    <property type="entry name" value="fer2"/>
    <property type="match status" value="1"/>
</dbReference>
<evidence type="ECO:0000313" key="3">
    <source>
        <dbReference type="Proteomes" id="UP000295341"/>
    </source>
</evidence>
<dbReference type="RefSeq" id="WP_133882111.1">
    <property type="nucleotide sequence ID" value="NZ_MWIN01000002.1"/>
</dbReference>
<organism evidence="2 3">
    <name type="scientific">Panacagrimonas perspica</name>
    <dbReference type="NCBI Taxonomy" id="381431"/>
    <lineage>
        <taxon>Bacteria</taxon>
        <taxon>Pseudomonadati</taxon>
        <taxon>Pseudomonadota</taxon>
        <taxon>Gammaproteobacteria</taxon>
        <taxon>Nevskiales</taxon>
        <taxon>Nevskiaceae</taxon>
        <taxon>Panacagrimonas</taxon>
    </lineage>
</organism>
<dbReference type="Gene3D" id="3.10.20.30">
    <property type="match status" value="1"/>
</dbReference>
<dbReference type="OrthoDB" id="9133614at2"/>
<dbReference type="PROSITE" id="PS00197">
    <property type="entry name" value="2FE2S_FER_1"/>
    <property type="match status" value="1"/>
</dbReference>
<dbReference type="SUPFAM" id="SSF54292">
    <property type="entry name" value="2Fe-2S ferredoxin-like"/>
    <property type="match status" value="1"/>
</dbReference>
<comment type="caution">
    <text evidence="2">The sequence shown here is derived from an EMBL/GenBank/DDBJ whole genome shotgun (WGS) entry which is preliminary data.</text>
</comment>
<sequence length="115" mass="12126">MSFRIRVADTSLDFACGEAQTVLAAMSAAGKQCMTVGCRSGGCGVCRVQVLDGQFETGLMSRAEVCEGDLAKGIVLACQLLARSDLQIKVLGRKNVDQNDPTAALFRRLTARAAA</sequence>
<dbReference type="Pfam" id="PF00111">
    <property type="entry name" value="Fer2"/>
    <property type="match status" value="1"/>
</dbReference>
<dbReference type="AlphaFoldDB" id="A0A4R7P537"/>
<keyword evidence="3" id="KW-1185">Reference proteome</keyword>
<dbReference type="Proteomes" id="UP000295341">
    <property type="component" value="Unassembled WGS sequence"/>
</dbReference>